<reference evidence="7" key="1">
    <citation type="submission" date="2022-11" db="EMBL/GenBank/DDBJ databases">
        <title>Genome Resource of Sclerotinia nivalis Strain SnTB1, a Plant Pathogen Isolated from American Ginseng.</title>
        <authorList>
            <person name="Fan S."/>
        </authorList>
    </citation>
    <scope>NUCLEOTIDE SEQUENCE</scope>
    <source>
        <strain evidence="7">SnTB1</strain>
    </source>
</reference>
<evidence type="ECO:0000256" key="4">
    <source>
        <dbReference type="ARBA" id="ARBA00022777"/>
    </source>
</evidence>
<dbReference type="PROSITE" id="PS50011">
    <property type="entry name" value="PROTEIN_KINASE_DOM"/>
    <property type="match status" value="1"/>
</dbReference>
<dbReference type="PANTHER" id="PTHR24351">
    <property type="entry name" value="RIBOSOMAL PROTEIN S6 KINASE"/>
    <property type="match status" value="1"/>
</dbReference>
<proteinExistence type="predicted"/>
<organism evidence="7 8">
    <name type="scientific">Sclerotinia nivalis</name>
    <dbReference type="NCBI Taxonomy" id="352851"/>
    <lineage>
        <taxon>Eukaryota</taxon>
        <taxon>Fungi</taxon>
        <taxon>Dikarya</taxon>
        <taxon>Ascomycota</taxon>
        <taxon>Pezizomycotina</taxon>
        <taxon>Leotiomycetes</taxon>
        <taxon>Helotiales</taxon>
        <taxon>Sclerotiniaceae</taxon>
        <taxon>Sclerotinia</taxon>
    </lineage>
</organism>
<dbReference type="Gene3D" id="1.10.510.10">
    <property type="entry name" value="Transferase(Phosphotransferase) domain 1"/>
    <property type="match status" value="1"/>
</dbReference>
<dbReference type="Proteomes" id="UP001152300">
    <property type="component" value="Unassembled WGS sequence"/>
</dbReference>
<evidence type="ECO:0000256" key="5">
    <source>
        <dbReference type="ARBA" id="ARBA00022840"/>
    </source>
</evidence>
<feature type="domain" description="Protein kinase" evidence="6">
    <location>
        <begin position="190"/>
        <end position="430"/>
    </location>
</feature>
<gene>
    <name evidence="7" type="ORF">OCU04_007228</name>
</gene>
<keyword evidence="2" id="KW-0808">Transferase</keyword>
<dbReference type="CDD" id="cd11651">
    <property type="entry name" value="YPK1_N_like"/>
    <property type="match status" value="1"/>
</dbReference>
<accession>A0A9X0DJ87</accession>
<evidence type="ECO:0000259" key="6">
    <source>
        <dbReference type="PROSITE" id="PS50011"/>
    </source>
</evidence>
<dbReference type="GO" id="GO:0004674">
    <property type="term" value="F:protein serine/threonine kinase activity"/>
    <property type="evidence" value="ECO:0007669"/>
    <property type="project" value="UniProtKB-KW"/>
</dbReference>
<evidence type="ECO:0000256" key="3">
    <source>
        <dbReference type="ARBA" id="ARBA00022741"/>
    </source>
</evidence>
<dbReference type="SUPFAM" id="SSF56112">
    <property type="entry name" value="Protein kinase-like (PK-like)"/>
    <property type="match status" value="1"/>
</dbReference>
<dbReference type="Gene3D" id="3.30.200.20">
    <property type="entry name" value="Phosphorylase Kinase, domain 1"/>
    <property type="match status" value="1"/>
</dbReference>
<sequence length="430" mass="48761">MENHCQYGVLKVTLYEGSGISMVGQYCDIFHGLEHEPSHEYEEDLKWGFRSSTLNHQSLPYALLDFDHSQVIVDAVSGTTKSPLWAGKETSYGFEVSRVAELTVFLYLRNPLASMGHQDFFLGAVKLHPWANESYKYDEMNVTASLGQESYAAVPKWLNVQNEAAKILIGVDFKEWKHPSVGYLHPSDNFNYREIIGGGINFTVSRVGMMETSRSCAVRQVRKGHNSVAGVNHALVSTKMDPFVIPLIRVFQDSNGLTLCSPFASGGHLFYHLQKERRFNINRSKFYCSELLCAFDHLHDLDIIYTRIKPKNIPLDTLGHIAICDFSLLMSKSTIAPELRILEYPAPEQLRGEEITEAVDWWTLGIFLYEFLTGLPPFYDEDTIKKHRKILSEPLEFPGPNLIPPAAQDVLNKLLNRNPSKDSGQRVFPK</sequence>
<dbReference type="Pfam" id="PF00069">
    <property type="entry name" value="Pkinase"/>
    <property type="match status" value="1"/>
</dbReference>
<keyword evidence="4" id="KW-0418">Kinase</keyword>
<keyword evidence="3" id="KW-0547">Nucleotide-binding</keyword>
<dbReference type="SMART" id="SM00220">
    <property type="entry name" value="S_TKc"/>
    <property type="match status" value="1"/>
</dbReference>
<evidence type="ECO:0000313" key="7">
    <source>
        <dbReference type="EMBL" id="KAJ8064924.1"/>
    </source>
</evidence>
<evidence type="ECO:0000256" key="1">
    <source>
        <dbReference type="ARBA" id="ARBA00022527"/>
    </source>
</evidence>
<dbReference type="OrthoDB" id="3550994at2759"/>
<dbReference type="InterPro" id="IPR011009">
    <property type="entry name" value="Kinase-like_dom_sf"/>
</dbReference>
<keyword evidence="5" id="KW-0067">ATP-binding</keyword>
<comment type="caution">
    <text evidence="7">The sequence shown here is derived from an EMBL/GenBank/DDBJ whole genome shotgun (WGS) entry which is preliminary data.</text>
</comment>
<protein>
    <recommendedName>
        <fullName evidence="6">Protein kinase domain-containing protein</fullName>
    </recommendedName>
</protein>
<dbReference type="EMBL" id="JAPEIS010000007">
    <property type="protein sequence ID" value="KAJ8064924.1"/>
    <property type="molecule type" value="Genomic_DNA"/>
</dbReference>
<keyword evidence="1" id="KW-0723">Serine/threonine-protein kinase</keyword>
<name>A0A9X0DJ87_9HELO</name>
<dbReference type="InterPro" id="IPR000719">
    <property type="entry name" value="Prot_kinase_dom"/>
</dbReference>
<dbReference type="AlphaFoldDB" id="A0A9X0DJ87"/>
<evidence type="ECO:0000313" key="8">
    <source>
        <dbReference type="Proteomes" id="UP001152300"/>
    </source>
</evidence>
<evidence type="ECO:0000256" key="2">
    <source>
        <dbReference type="ARBA" id="ARBA00022679"/>
    </source>
</evidence>
<keyword evidence="8" id="KW-1185">Reference proteome</keyword>
<dbReference type="GO" id="GO:0005524">
    <property type="term" value="F:ATP binding"/>
    <property type="evidence" value="ECO:0007669"/>
    <property type="project" value="UniProtKB-KW"/>
</dbReference>